<dbReference type="Proteomes" id="UP001300692">
    <property type="component" value="Unassembled WGS sequence"/>
</dbReference>
<evidence type="ECO:0000313" key="1">
    <source>
        <dbReference type="EMBL" id="MCV9389091.1"/>
    </source>
</evidence>
<sequence length="115" mass="13073">MPFKIYFFKTATITMALLLWSCDCHRHAEGVVLDAQTQLPIAEVQIVNDRDFEEGITSQLILTDSTGYFEYSDISGGLFGCPDLVLVFSKRGYKIHRLNLSENNGYQIDTVFLEQ</sequence>
<dbReference type="EMBL" id="JAOYOD010000001">
    <property type="protein sequence ID" value="MCV9389091.1"/>
    <property type="molecule type" value="Genomic_DNA"/>
</dbReference>
<keyword evidence="2" id="KW-1185">Reference proteome</keyword>
<proteinExistence type="predicted"/>
<organism evidence="1 2">
    <name type="scientific">Reichenbachiella ulvae</name>
    <dbReference type="NCBI Taxonomy" id="2980104"/>
    <lineage>
        <taxon>Bacteria</taxon>
        <taxon>Pseudomonadati</taxon>
        <taxon>Bacteroidota</taxon>
        <taxon>Cytophagia</taxon>
        <taxon>Cytophagales</taxon>
        <taxon>Reichenbachiellaceae</taxon>
        <taxon>Reichenbachiella</taxon>
    </lineage>
</organism>
<name>A0ABT3CZH0_9BACT</name>
<reference evidence="1 2" key="1">
    <citation type="submission" date="2022-10" db="EMBL/GenBank/DDBJ databases">
        <title>Comparative genomics and taxonomic characterization of three novel marine species of genus Reichenbachiella exhibiting antioxidant and polysaccharide degradation activities.</title>
        <authorList>
            <person name="Muhammad N."/>
            <person name="Lee Y.-J."/>
            <person name="Ko J."/>
            <person name="Kim S.-G."/>
        </authorList>
    </citation>
    <scope>NUCLEOTIDE SEQUENCE [LARGE SCALE GENOMIC DNA]</scope>
    <source>
        <strain evidence="1 2">ABR2-5</strain>
    </source>
</reference>
<comment type="caution">
    <text evidence="1">The sequence shown here is derived from an EMBL/GenBank/DDBJ whole genome shotgun (WGS) entry which is preliminary data.</text>
</comment>
<dbReference type="RefSeq" id="WP_264140006.1">
    <property type="nucleotide sequence ID" value="NZ_JAOYOD010000001.1"/>
</dbReference>
<gene>
    <name evidence="1" type="ORF">N7U62_20630</name>
</gene>
<accession>A0ABT3CZH0</accession>
<evidence type="ECO:0000313" key="2">
    <source>
        <dbReference type="Proteomes" id="UP001300692"/>
    </source>
</evidence>
<protein>
    <submittedName>
        <fullName evidence="1">Carboxypeptidase-like regulatory domain-containing protein</fullName>
    </submittedName>
</protein>